<evidence type="ECO:0000259" key="2">
    <source>
        <dbReference type="Pfam" id="PF03161"/>
    </source>
</evidence>
<dbReference type="Gene3D" id="3.10.28.10">
    <property type="entry name" value="Homing endonucleases"/>
    <property type="match status" value="2"/>
</dbReference>
<dbReference type="GO" id="GO:0004519">
    <property type="term" value="F:endonuclease activity"/>
    <property type="evidence" value="ECO:0007669"/>
    <property type="project" value="InterPro"/>
</dbReference>
<accession>A0A4D6FF32</accession>
<dbReference type="InterPro" id="IPR027434">
    <property type="entry name" value="Homing_endonucl"/>
</dbReference>
<comment type="function">
    <text evidence="1">Mitochondrial DNA endonuclease involved in intron homing.</text>
</comment>
<dbReference type="SUPFAM" id="SSF55608">
    <property type="entry name" value="Homing endonucleases"/>
    <property type="match status" value="1"/>
</dbReference>
<dbReference type="GeneID" id="40143494"/>
<dbReference type="RefSeq" id="YP_009631668.1">
    <property type="nucleotide sequence ID" value="NC_042231.1"/>
</dbReference>
<dbReference type="EMBL" id="MH660713">
    <property type="protein sequence ID" value="QCB16448.1"/>
    <property type="molecule type" value="Genomic_DNA"/>
</dbReference>
<name>A0A4D6FF32_9AGAR</name>
<reference evidence="3" key="1">
    <citation type="journal article" date="2019" name="BMC Genomics">
        <title>Mobile genetic elements explain size variation in the mitochondrial genomes of four closely-related Armillaria species.</title>
        <authorList>
            <person name="Kolesnikova A.I."/>
            <person name="Putintseva Y.A."/>
            <person name="Simonov E.P."/>
            <person name="Biriukov V.V."/>
            <person name="Oreshkova N.V."/>
            <person name="Pavlov I.N."/>
            <person name="Sharov V.V."/>
            <person name="Kuzmin D.A."/>
            <person name="Anderson J.B."/>
            <person name="Krutovsky K.V."/>
        </authorList>
    </citation>
    <scope>NUCLEOTIDE SEQUENCE</scope>
</reference>
<organism evidence="3">
    <name type="scientific">Armillaria solidipes</name>
    <dbReference type="NCBI Taxonomy" id="1076256"/>
    <lineage>
        <taxon>Eukaryota</taxon>
        <taxon>Fungi</taxon>
        <taxon>Dikarya</taxon>
        <taxon>Basidiomycota</taxon>
        <taxon>Agaricomycotina</taxon>
        <taxon>Agaricomycetes</taxon>
        <taxon>Agaricomycetidae</taxon>
        <taxon>Agaricales</taxon>
        <taxon>Marasmiineae</taxon>
        <taxon>Physalacriaceae</taxon>
        <taxon>Armillaria</taxon>
    </lineage>
</organism>
<evidence type="ECO:0000313" key="3">
    <source>
        <dbReference type="EMBL" id="QCB16448.1"/>
    </source>
</evidence>
<dbReference type="Pfam" id="PF03161">
    <property type="entry name" value="LAGLIDADG_2"/>
    <property type="match status" value="1"/>
</dbReference>
<keyword evidence="3" id="KW-0496">Mitochondrion</keyword>
<protein>
    <recommendedName>
        <fullName evidence="2">Homing endonuclease LAGLIDADG domain-containing protein</fullName>
    </recommendedName>
</protein>
<dbReference type="AlphaFoldDB" id="A0A4D6FF32"/>
<sequence length="280" mass="32487">MVQVYIINICIKLMMEPSSLTIFLSMRGNYIAKRTKPTRVNTKHTNNKFGFTNCTSLVPYGSNIGSTIIIGRLPKNIQKLTYLPTWFYSIVVGILLSDGWLEKENLNANTRFRFKQSLSKSDYVIYSFLLLAHYCSSIPKIAKGERKGTITYALHFSTRRYQCFNERYNLFYNNKIKVIPYNIYDILTPVALAHWIMGDGAKRNKGLVLCTDSYSLSDVIKLSNVLRIKYNLNTTITGFINNRPRIYIVPESMPNFIKLVKPYVLESFWYKLQLNVYINN</sequence>
<geneLocation type="mitochondrion" evidence="3"/>
<evidence type="ECO:0000256" key="1">
    <source>
        <dbReference type="ARBA" id="ARBA00002670"/>
    </source>
</evidence>
<proteinExistence type="predicted"/>
<gene>
    <name evidence="3" type="primary">oi4cox2</name>
</gene>
<dbReference type="InterPro" id="IPR004860">
    <property type="entry name" value="LAGLIDADG_dom"/>
</dbReference>
<feature type="domain" description="Homing endonuclease LAGLIDADG" evidence="2">
    <location>
        <begin position="89"/>
        <end position="256"/>
    </location>
</feature>